<evidence type="ECO:0000313" key="3">
    <source>
        <dbReference type="EMBL" id="MFD2460504.1"/>
    </source>
</evidence>
<gene>
    <name evidence="3" type="ORF">ACFSYJ_17985</name>
</gene>
<comment type="caution">
    <text evidence="3">The sequence shown here is derived from an EMBL/GenBank/DDBJ whole genome shotgun (WGS) entry which is preliminary data.</text>
</comment>
<dbReference type="Pfam" id="PF13560">
    <property type="entry name" value="HTH_31"/>
    <property type="match status" value="1"/>
</dbReference>
<dbReference type="SUPFAM" id="SSF47413">
    <property type="entry name" value="lambda repressor-like DNA-binding domains"/>
    <property type="match status" value="1"/>
</dbReference>
<dbReference type="SMART" id="SM00530">
    <property type="entry name" value="HTH_XRE"/>
    <property type="match status" value="1"/>
</dbReference>
<dbReference type="InterPro" id="IPR010982">
    <property type="entry name" value="Lambda_DNA-bd_dom_sf"/>
</dbReference>
<organism evidence="3 4">
    <name type="scientific">Amycolatopsis samaneae</name>
    <dbReference type="NCBI Taxonomy" id="664691"/>
    <lineage>
        <taxon>Bacteria</taxon>
        <taxon>Bacillati</taxon>
        <taxon>Actinomycetota</taxon>
        <taxon>Actinomycetes</taxon>
        <taxon>Pseudonocardiales</taxon>
        <taxon>Pseudonocardiaceae</taxon>
        <taxon>Amycolatopsis</taxon>
    </lineage>
</organism>
<evidence type="ECO:0000259" key="2">
    <source>
        <dbReference type="PROSITE" id="PS50943"/>
    </source>
</evidence>
<feature type="transmembrane region" description="Helical" evidence="1">
    <location>
        <begin position="117"/>
        <end position="141"/>
    </location>
</feature>
<dbReference type="PROSITE" id="PS50943">
    <property type="entry name" value="HTH_CROC1"/>
    <property type="match status" value="1"/>
</dbReference>
<feature type="domain" description="HTH cro/C1-type" evidence="2">
    <location>
        <begin position="53"/>
        <end position="87"/>
    </location>
</feature>
<accession>A0ABW5GI28</accession>
<reference evidence="4" key="1">
    <citation type="journal article" date="2019" name="Int. J. Syst. Evol. Microbiol.">
        <title>The Global Catalogue of Microorganisms (GCM) 10K type strain sequencing project: providing services to taxonomists for standard genome sequencing and annotation.</title>
        <authorList>
            <consortium name="The Broad Institute Genomics Platform"/>
            <consortium name="The Broad Institute Genome Sequencing Center for Infectious Disease"/>
            <person name="Wu L."/>
            <person name="Ma J."/>
        </authorList>
    </citation>
    <scope>NUCLEOTIDE SEQUENCE [LARGE SCALE GENOMIC DNA]</scope>
    <source>
        <strain evidence="4">CGMCC 4.7643</strain>
    </source>
</reference>
<dbReference type="CDD" id="cd00093">
    <property type="entry name" value="HTH_XRE"/>
    <property type="match status" value="1"/>
</dbReference>
<dbReference type="Gene3D" id="1.10.260.40">
    <property type="entry name" value="lambda repressor-like DNA-binding domains"/>
    <property type="match status" value="1"/>
</dbReference>
<proteinExistence type="predicted"/>
<sequence length="224" mass="24506">MTSAPTADPADAGTTAELAACLRTLRDRRGLTYSALEKAAEALPRKNGECRTLPRSTVSDMLAGKRLPSKDRLLTFLASCRVHPDEFPRWLAAWDRARVTNDHAPPPTARERRSRKLLAAAVVAVASIAATLAVVWATGLLDRPAVTEYRMTTTAATWTHRSPDARDETHEGTLPAGQHDFSCWTVGAPLTHDGYHSSTWVKTHDVYVNSLFLYAGDTADLPRC</sequence>
<keyword evidence="4" id="KW-1185">Reference proteome</keyword>
<dbReference type="Proteomes" id="UP001597419">
    <property type="component" value="Unassembled WGS sequence"/>
</dbReference>
<evidence type="ECO:0000256" key="1">
    <source>
        <dbReference type="SAM" id="Phobius"/>
    </source>
</evidence>
<evidence type="ECO:0000313" key="4">
    <source>
        <dbReference type="Proteomes" id="UP001597419"/>
    </source>
</evidence>
<keyword evidence="1" id="KW-1133">Transmembrane helix</keyword>
<dbReference type="EMBL" id="JBHUKU010000009">
    <property type="protein sequence ID" value="MFD2460504.1"/>
    <property type="molecule type" value="Genomic_DNA"/>
</dbReference>
<name>A0ABW5GI28_9PSEU</name>
<keyword evidence="1" id="KW-0812">Transmembrane</keyword>
<dbReference type="InterPro" id="IPR001387">
    <property type="entry name" value="Cro/C1-type_HTH"/>
</dbReference>
<keyword evidence="1" id="KW-0472">Membrane</keyword>
<protein>
    <submittedName>
        <fullName evidence="3">Helix-turn-helix domain-containing protein</fullName>
    </submittedName>
</protein>
<dbReference type="RefSeq" id="WP_345393545.1">
    <property type="nucleotide sequence ID" value="NZ_BAABHG010000006.1"/>
</dbReference>